<evidence type="ECO:0008006" key="3">
    <source>
        <dbReference type="Google" id="ProtNLM"/>
    </source>
</evidence>
<reference evidence="1 2" key="1">
    <citation type="submission" date="2016-10" db="EMBL/GenBank/DDBJ databases">
        <authorList>
            <person name="de Groot N.N."/>
        </authorList>
    </citation>
    <scope>NUCLEOTIDE SEQUENCE [LARGE SCALE GENOMIC DNA]</scope>
    <source>
        <strain evidence="1 2">DSM 25294</strain>
    </source>
</reference>
<protein>
    <recommendedName>
        <fullName evidence="3">Lipoprotein</fullName>
    </recommendedName>
</protein>
<dbReference type="EMBL" id="FNEK01000167">
    <property type="protein sequence ID" value="SDM08525.1"/>
    <property type="molecule type" value="Genomic_DNA"/>
</dbReference>
<dbReference type="RefSeq" id="WP_093165184.1">
    <property type="nucleotide sequence ID" value="NZ_FNEK01000167.1"/>
</dbReference>
<accession>A0A1G9QDW6</accession>
<sequence length="285" mass="30209">MSIFRVVPVTLFSAFLFGCSGGDDTSNFTPAIVDPEAARAAVTRGEGLDPATYAGDVAFKISKEVQTEEASVPLVLYAGLSPVTDARLGANFFIDLRLAQARLPELLSGVIVDNCGLEVSLDFDGVEQESENLRAGGIVTARVFGCRSEGTQDEERGRRIFTQKLAAIAEATAIVRNNCVEFHLIDLQLDPHGLIGGLATLFGFTERARKAILDESATFLSQNPICPTLPPELSSLAPSFTSGGLREIGDGGVGATFSGSVDTTAATLIQLLAVLKESDLIEEQR</sequence>
<keyword evidence="2" id="KW-1185">Reference proteome</keyword>
<dbReference type="PROSITE" id="PS51257">
    <property type="entry name" value="PROKAR_LIPOPROTEIN"/>
    <property type="match status" value="1"/>
</dbReference>
<evidence type="ECO:0000313" key="2">
    <source>
        <dbReference type="Proteomes" id="UP000199382"/>
    </source>
</evidence>
<organism evidence="1 2">
    <name type="scientific">Aliiruegeria lutimaris</name>
    <dbReference type="NCBI Taxonomy" id="571298"/>
    <lineage>
        <taxon>Bacteria</taxon>
        <taxon>Pseudomonadati</taxon>
        <taxon>Pseudomonadota</taxon>
        <taxon>Alphaproteobacteria</taxon>
        <taxon>Rhodobacterales</taxon>
        <taxon>Roseobacteraceae</taxon>
        <taxon>Aliiruegeria</taxon>
    </lineage>
</organism>
<dbReference type="OrthoDB" id="7701911at2"/>
<dbReference type="AlphaFoldDB" id="A0A1G9QDW6"/>
<proteinExistence type="predicted"/>
<dbReference type="Proteomes" id="UP000199382">
    <property type="component" value="Unassembled WGS sequence"/>
</dbReference>
<gene>
    <name evidence="1" type="ORF">SAMN04488026_11672</name>
</gene>
<evidence type="ECO:0000313" key="1">
    <source>
        <dbReference type="EMBL" id="SDM08525.1"/>
    </source>
</evidence>
<name>A0A1G9QDW6_9RHOB</name>